<keyword evidence="4 6" id="KW-0472">Membrane</keyword>
<feature type="transmembrane region" description="Helical" evidence="6">
    <location>
        <begin position="163"/>
        <end position="186"/>
    </location>
</feature>
<dbReference type="RefSeq" id="WP_206394698.1">
    <property type="nucleotide sequence ID" value="NZ_JAFDPW010000001.1"/>
</dbReference>
<evidence type="ECO:0000256" key="2">
    <source>
        <dbReference type="ARBA" id="ARBA00022692"/>
    </source>
</evidence>
<sequence length="204" mass="21767">MSYPENTGQNQPNPYGQSADGQQGWGGQADAPSGQPDQQPSYGQQAPDYGQQAPQYGQQPDYGQQPGYGQQQFAYTQPGMFPGGAVSAEDHSGAYICHFLEALGPVGSGIGWALMKDRGPASNREGREAFNFGLTMAIIIAGLFVLQTILAFTIGLFDFGLTSALVGLLYPVVTIGNIVFAIIGGMKAKDTGSYRYPINFRLIK</sequence>
<dbReference type="EMBL" id="JALXSQ010000020">
    <property type="protein sequence ID" value="MCT2042916.1"/>
    <property type="molecule type" value="Genomic_DNA"/>
</dbReference>
<dbReference type="Pfam" id="PF09685">
    <property type="entry name" value="MamF_MmsF"/>
    <property type="match status" value="1"/>
</dbReference>
<keyword evidence="8" id="KW-1185">Reference proteome</keyword>
<protein>
    <submittedName>
        <fullName evidence="7">DUF4870 domain-containing protein</fullName>
    </submittedName>
</protein>
<comment type="caution">
    <text evidence="7">The sequence shown here is derived from an EMBL/GenBank/DDBJ whole genome shotgun (WGS) entry which is preliminary data.</text>
</comment>
<proteinExistence type="predicted"/>
<evidence type="ECO:0000256" key="3">
    <source>
        <dbReference type="ARBA" id="ARBA00022989"/>
    </source>
</evidence>
<gene>
    <name evidence="7" type="ORF">M3D15_06180</name>
</gene>
<comment type="subcellular location">
    <subcellularLocation>
        <location evidence="1">Membrane</location>
        <topology evidence="1">Multi-pass membrane protein</topology>
    </subcellularLocation>
</comment>
<accession>A0ABT2HXP3</accession>
<reference evidence="7 8" key="1">
    <citation type="submission" date="2022-04" db="EMBL/GenBank/DDBJ databases">
        <title>Human microbiome associated bacterial genomes.</title>
        <authorList>
            <person name="Sandstrom S."/>
            <person name="Salamzade R."/>
            <person name="Kalan L.R."/>
        </authorList>
    </citation>
    <scope>NUCLEOTIDE SEQUENCE [LARGE SCALE GENOMIC DNA]</scope>
    <source>
        <strain evidence="8">p3-SID1799</strain>
    </source>
</reference>
<keyword evidence="2 6" id="KW-0812">Transmembrane</keyword>
<dbReference type="InterPro" id="IPR019109">
    <property type="entry name" value="MamF_MmsF"/>
</dbReference>
<evidence type="ECO:0000313" key="7">
    <source>
        <dbReference type="EMBL" id="MCT2042916.1"/>
    </source>
</evidence>
<evidence type="ECO:0000256" key="4">
    <source>
        <dbReference type="ARBA" id="ARBA00023136"/>
    </source>
</evidence>
<organism evidence="7 8">
    <name type="scientific">Pseudoclavibacter albus</name>
    <dbReference type="NCBI Taxonomy" id="272241"/>
    <lineage>
        <taxon>Bacteria</taxon>
        <taxon>Bacillati</taxon>
        <taxon>Actinomycetota</taxon>
        <taxon>Actinomycetes</taxon>
        <taxon>Micrococcales</taxon>
        <taxon>Microbacteriaceae</taxon>
        <taxon>Pseudoclavibacter</taxon>
    </lineage>
</organism>
<feature type="compositionally biased region" description="Polar residues" evidence="5">
    <location>
        <begin position="35"/>
        <end position="44"/>
    </location>
</feature>
<evidence type="ECO:0000256" key="5">
    <source>
        <dbReference type="SAM" id="MobiDB-lite"/>
    </source>
</evidence>
<evidence type="ECO:0000256" key="6">
    <source>
        <dbReference type="SAM" id="Phobius"/>
    </source>
</evidence>
<evidence type="ECO:0000313" key="8">
    <source>
        <dbReference type="Proteomes" id="UP001525379"/>
    </source>
</evidence>
<dbReference type="Proteomes" id="UP001525379">
    <property type="component" value="Unassembled WGS sequence"/>
</dbReference>
<feature type="region of interest" description="Disordered" evidence="5">
    <location>
        <begin position="1"/>
        <end position="69"/>
    </location>
</feature>
<feature type="transmembrane region" description="Helical" evidence="6">
    <location>
        <begin position="132"/>
        <end position="157"/>
    </location>
</feature>
<feature type="compositionally biased region" description="Polar residues" evidence="5">
    <location>
        <begin position="1"/>
        <end position="15"/>
    </location>
</feature>
<name>A0ABT2HXP3_9MICO</name>
<feature type="compositionally biased region" description="Low complexity" evidence="5">
    <location>
        <begin position="47"/>
        <end position="69"/>
    </location>
</feature>
<keyword evidence="3 6" id="KW-1133">Transmembrane helix</keyword>
<evidence type="ECO:0000256" key="1">
    <source>
        <dbReference type="ARBA" id="ARBA00004141"/>
    </source>
</evidence>